<comment type="caution">
    <text evidence="1">The sequence shown here is derived from an EMBL/GenBank/DDBJ whole genome shotgun (WGS) entry which is preliminary data.</text>
</comment>
<reference evidence="1" key="1">
    <citation type="submission" date="2019-08" db="EMBL/GenBank/DDBJ databases">
        <authorList>
            <person name="Kucharzyk K."/>
            <person name="Murdoch R.W."/>
            <person name="Higgins S."/>
            <person name="Loffler F."/>
        </authorList>
    </citation>
    <scope>NUCLEOTIDE SEQUENCE</scope>
</reference>
<protein>
    <submittedName>
        <fullName evidence="1">Uncharacterized protein</fullName>
    </submittedName>
</protein>
<gene>
    <name evidence="1" type="ORF">SDC9_51095</name>
</gene>
<accession>A0A644WRD9</accession>
<name>A0A644WRD9_9ZZZZ</name>
<dbReference type="AlphaFoldDB" id="A0A644WRD9"/>
<organism evidence="1">
    <name type="scientific">bioreactor metagenome</name>
    <dbReference type="NCBI Taxonomy" id="1076179"/>
    <lineage>
        <taxon>unclassified sequences</taxon>
        <taxon>metagenomes</taxon>
        <taxon>ecological metagenomes</taxon>
    </lineage>
</organism>
<proteinExistence type="predicted"/>
<evidence type="ECO:0000313" key="1">
    <source>
        <dbReference type="EMBL" id="MPM04814.1"/>
    </source>
</evidence>
<dbReference type="EMBL" id="VSSQ01001073">
    <property type="protein sequence ID" value="MPM04814.1"/>
    <property type="molecule type" value="Genomic_DNA"/>
</dbReference>
<sequence>MANDDMIQFLQKYQKIPQDLNIDEDVRYFDEIINYIKNCNFKNIVETSTVQKKKYGEKDFEELTNNAEVCLQDYDINPAIINYKDGIVEFWSGLNTDQKGNFTIFELNIMLFLISNQYNKYMKKDKKRVIAFLNDVVKSKRMEKSYKDIQV</sequence>